<dbReference type="Pfam" id="PF02985">
    <property type="entry name" value="HEAT"/>
    <property type="match status" value="1"/>
</dbReference>
<evidence type="ECO:0000256" key="1">
    <source>
        <dbReference type="ARBA" id="ARBA00022737"/>
    </source>
</evidence>
<evidence type="ECO:0000313" key="3">
    <source>
        <dbReference type="EMBL" id="AVK95698.1"/>
    </source>
</evidence>
<dbReference type="Gene3D" id="1.25.10.10">
    <property type="entry name" value="Leucine-rich Repeat Variant"/>
    <property type="match status" value="1"/>
</dbReference>
<dbReference type="InterPro" id="IPR000357">
    <property type="entry name" value="HEAT"/>
</dbReference>
<dbReference type="InterPro" id="IPR011989">
    <property type="entry name" value="ARM-like"/>
</dbReference>
<evidence type="ECO:0000313" key="4">
    <source>
        <dbReference type="EMBL" id="SUV18564.1"/>
    </source>
</evidence>
<proteinExistence type="predicted"/>
<gene>
    <name evidence="3" type="ORF">LS41612_05150</name>
    <name evidence="4" type="ORF">NCTC10338_03740</name>
</gene>
<dbReference type="GeneID" id="48275575"/>
<dbReference type="Proteomes" id="UP000238825">
    <property type="component" value="Chromosome"/>
</dbReference>
<dbReference type="EMBL" id="CP019980">
    <property type="protein sequence ID" value="AVK95698.1"/>
    <property type="molecule type" value="Genomic_DNA"/>
</dbReference>
<dbReference type="InterPro" id="IPR016024">
    <property type="entry name" value="ARM-type_fold"/>
</dbReference>
<accession>A0A2S0JXB5</accession>
<evidence type="ECO:0000313" key="5">
    <source>
        <dbReference type="Proteomes" id="UP000238825"/>
    </source>
</evidence>
<dbReference type="Proteomes" id="UP000255295">
    <property type="component" value="Unassembled WGS sequence"/>
</dbReference>
<dbReference type="SUPFAM" id="SSF48371">
    <property type="entry name" value="ARM repeat"/>
    <property type="match status" value="1"/>
</dbReference>
<dbReference type="RefSeq" id="WP_024362708.1">
    <property type="nucleotide sequence ID" value="NZ_BJNS01000050.1"/>
</dbReference>
<evidence type="ECO:0000313" key="6">
    <source>
        <dbReference type="Proteomes" id="UP000255295"/>
    </source>
</evidence>
<dbReference type="AlphaFoldDB" id="A0A2S0JXB5"/>
<reference evidence="3 5" key="1">
    <citation type="submission" date="2017-03" db="EMBL/GenBank/DDBJ databases">
        <title>The whole genome sequencing and assembly of Lysinibacillus sphaericus DSM 28T strain.</title>
        <authorList>
            <person name="Lee Y.-J."/>
            <person name="Yi H."/>
            <person name="Bahn Y.-S."/>
            <person name="Kim J.F."/>
            <person name="Lee D.-W."/>
        </authorList>
    </citation>
    <scope>NUCLEOTIDE SEQUENCE [LARGE SCALE GENOMIC DNA]</scope>
    <source>
        <strain evidence="3 5">DSM 28</strain>
    </source>
</reference>
<protein>
    <submittedName>
        <fullName evidence="4">HEAT domain-containing protein</fullName>
    </submittedName>
</protein>
<organism evidence="3 5">
    <name type="scientific">Lysinibacillus sphaericus</name>
    <name type="common">Bacillus sphaericus</name>
    <dbReference type="NCBI Taxonomy" id="1421"/>
    <lineage>
        <taxon>Bacteria</taxon>
        <taxon>Bacillati</taxon>
        <taxon>Bacillota</taxon>
        <taxon>Bacilli</taxon>
        <taxon>Bacillales</taxon>
        <taxon>Bacillaceae</taxon>
        <taxon>Lysinibacillus</taxon>
    </lineage>
</organism>
<keyword evidence="1" id="KW-0677">Repeat</keyword>
<reference evidence="4 6" key="2">
    <citation type="submission" date="2018-06" db="EMBL/GenBank/DDBJ databases">
        <authorList>
            <consortium name="Pathogen Informatics"/>
            <person name="Doyle S."/>
        </authorList>
    </citation>
    <scope>NUCLEOTIDE SEQUENCE [LARGE SCALE GENOMIC DNA]</scope>
    <source>
        <strain evidence="4 6">NCTC10338</strain>
    </source>
</reference>
<sequence>MIDLSLDFLLSVIAILFIVLCGFMMYIFYQRQSEVRFKKSRAIYLKDYSQLWYEYLFNNEIFSVVLIPRGKPQVQAIEMIFSSYLKNITNDDMRWKMKNFSNQYLKTFYENDLMNKRWSIRMNALYRIADLQLDELLDACKKLETTKYSKEEFFQLLKIYSLFQPELFIQKIKAPNANYSESEYRRLFVLLEEDIFMRFFDEFTSWSMSIQFAVIDTAAAKKNMQYIEKLEQLLTNENDEIKIRALKGLFEIGVIENINPYIPFVTSHLWEVRLMVGKIFKYVPLSYSYPYLEQLLQDENWWVRSQAAKTIAEDRDGLEKLKEFISYSTDHYAVEMAQETIMRKQGTR</sequence>
<name>A0A2S0JXB5_LYSSH</name>
<dbReference type="EMBL" id="UFSZ01000001">
    <property type="protein sequence ID" value="SUV18564.1"/>
    <property type="molecule type" value="Genomic_DNA"/>
</dbReference>
<keyword evidence="2" id="KW-0472">Membrane</keyword>
<keyword evidence="2" id="KW-1133">Transmembrane helix</keyword>
<keyword evidence="2" id="KW-0812">Transmembrane</keyword>
<feature type="transmembrane region" description="Helical" evidence="2">
    <location>
        <begin position="6"/>
        <end position="29"/>
    </location>
</feature>
<evidence type="ECO:0000256" key="2">
    <source>
        <dbReference type="SAM" id="Phobius"/>
    </source>
</evidence>